<protein>
    <submittedName>
        <fullName evidence="1">Uncharacterized protein</fullName>
    </submittedName>
</protein>
<gene>
    <name evidence="1" type="ORF">K933_14323</name>
</gene>
<keyword evidence="2" id="KW-1185">Reference proteome</keyword>
<dbReference type="eggNOG" id="arCOG03104">
    <property type="taxonomic scope" value="Archaea"/>
</dbReference>
<reference evidence="1 2" key="1">
    <citation type="journal article" date="2013" name="Genome Announc.">
        <title>Draft Genome Sequence of 'Candidatus Halobonum tyrrellensis' Strain G22, Isolated from the Hypersaline Waters of Lake Tyrrell, Australia.</title>
        <authorList>
            <person name="Ugalde J.A."/>
            <person name="Narasingarao P."/>
            <person name="Kuo S."/>
            <person name="Podell S."/>
            <person name="Allen E.E."/>
        </authorList>
    </citation>
    <scope>NUCLEOTIDE SEQUENCE [LARGE SCALE GENOMIC DNA]</scope>
    <source>
        <strain evidence="1 2">G22</strain>
    </source>
</reference>
<dbReference type="Proteomes" id="UP000017840">
    <property type="component" value="Unassembled WGS sequence"/>
</dbReference>
<dbReference type="PATRIC" id="fig|1324957.4.peg.2904"/>
<dbReference type="Pfam" id="PF19100">
    <property type="entry name" value="DUF5787"/>
    <property type="match status" value="1"/>
</dbReference>
<name>V4HHC2_9EURY</name>
<dbReference type="RefSeq" id="WP_023395438.1">
    <property type="nucleotide sequence ID" value="NZ_ASGZ01000060.1"/>
</dbReference>
<accession>V4HHC2</accession>
<dbReference type="AlphaFoldDB" id="V4HHC2"/>
<proteinExistence type="predicted"/>
<sequence length="330" mass="36191">MESGESAQPGEFGFELALCAHLERATDWVVARQLGAAVVSPGSRVMDVVGVVPGPGFDARARLTDRTVPDAAIDADVGVGEARYWRDAFDRDDDWAREALERAVDCGFFERERRGGRTYVRQAARYPDDWVGKLVGIENKPDLGRPGDLRRQARVDAALGLFDEVWVATESHVTGAHLNRLPASVGVWRFDPETGDRTVVREATPLAVDEPGVEVRDEHPLRTDVAFVTPAAKARRRRRVAERAYGKGWRTYEFPACTRCVATDDGRPRCDYFGRVVDPATACGPDCPGHEAGDPPAVDADLDALRGARTPWVRDPAGAARRQSGLDRFG</sequence>
<comment type="caution">
    <text evidence="1">The sequence shown here is derived from an EMBL/GenBank/DDBJ whole genome shotgun (WGS) entry which is preliminary data.</text>
</comment>
<evidence type="ECO:0000313" key="2">
    <source>
        <dbReference type="Proteomes" id="UP000017840"/>
    </source>
</evidence>
<organism evidence="1 2">
    <name type="scientific">Candidatus Halobonum tyrrellensis G22</name>
    <dbReference type="NCBI Taxonomy" id="1324957"/>
    <lineage>
        <taxon>Archaea</taxon>
        <taxon>Methanobacteriati</taxon>
        <taxon>Methanobacteriota</taxon>
        <taxon>Stenosarchaea group</taxon>
        <taxon>Halobacteria</taxon>
        <taxon>Halobacteriales</taxon>
        <taxon>Haloferacaceae</taxon>
        <taxon>Candidatus Halobonum</taxon>
    </lineage>
</organism>
<dbReference type="EMBL" id="ASGZ01000060">
    <property type="protein sequence ID" value="ESP87269.1"/>
    <property type="molecule type" value="Genomic_DNA"/>
</dbReference>
<dbReference type="InterPro" id="IPR043901">
    <property type="entry name" value="DUF5787"/>
</dbReference>
<evidence type="ECO:0000313" key="1">
    <source>
        <dbReference type="EMBL" id="ESP87269.1"/>
    </source>
</evidence>
<dbReference type="OrthoDB" id="211869at2157"/>